<dbReference type="GO" id="GO:0000981">
    <property type="term" value="F:DNA-binding transcription factor activity, RNA polymerase II-specific"/>
    <property type="evidence" value="ECO:0007669"/>
    <property type="project" value="InterPro"/>
</dbReference>
<evidence type="ECO:0000256" key="6">
    <source>
        <dbReference type="ARBA" id="ARBA00023242"/>
    </source>
</evidence>
<evidence type="ECO:0000256" key="2">
    <source>
        <dbReference type="ARBA" id="ARBA00022833"/>
    </source>
</evidence>
<organism evidence="9 10">
    <name type="scientific">Microdochium trichocladiopsis</name>
    <dbReference type="NCBI Taxonomy" id="1682393"/>
    <lineage>
        <taxon>Eukaryota</taxon>
        <taxon>Fungi</taxon>
        <taxon>Dikarya</taxon>
        <taxon>Ascomycota</taxon>
        <taxon>Pezizomycotina</taxon>
        <taxon>Sordariomycetes</taxon>
        <taxon>Xylariomycetidae</taxon>
        <taxon>Xylariales</taxon>
        <taxon>Microdochiaceae</taxon>
        <taxon>Microdochium</taxon>
    </lineage>
</organism>
<dbReference type="PROSITE" id="PS50048">
    <property type="entry name" value="ZN2_CY6_FUNGAL_2"/>
    <property type="match status" value="1"/>
</dbReference>
<evidence type="ECO:0000259" key="8">
    <source>
        <dbReference type="PROSITE" id="PS50048"/>
    </source>
</evidence>
<evidence type="ECO:0000313" key="10">
    <source>
        <dbReference type="Proteomes" id="UP000756346"/>
    </source>
</evidence>
<keyword evidence="4" id="KW-0238">DNA-binding</keyword>
<keyword evidence="10" id="KW-1185">Reference proteome</keyword>
<comment type="caution">
    <text evidence="9">The sequence shown here is derived from an EMBL/GenBank/DDBJ whole genome shotgun (WGS) entry which is preliminary data.</text>
</comment>
<dbReference type="GO" id="GO:0009410">
    <property type="term" value="P:response to xenobiotic stimulus"/>
    <property type="evidence" value="ECO:0007669"/>
    <property type="project" value="TreeGrafter"/>
</dbReference>
<dbReference type="OrthoDB" id="9986881at2759"/>
<dbReference type="PROSITE" id="PS00463">
    <property type="entry name" value="ZN2_CY6_FUNGAL_1"/>
    <property type="match status" value="1"/>
</dbReference>
<dbReference type="PANTHER" id="PTHR31779:SF5">
    <property type="entry name" value="ZN(II)2CYS6 TRANSCRIPTION FACTOR (EUROFUNG)"/>
    <property type="match status" value="1"/>
</dbReference>
<reference evidence="9" key="1">
    <citation type="journal article" date="2021" name="Nat. Commun.">
        <title>Genetic determinants of endophytism in the Arabidopsis root mycobiome.</title>
        <authorList>
            <person name="Mesny F."/>
            <person name="Miyauchi S."/>
            <person name="Thiergart T."/>
            <person name="Pickel B."/>
            <person name="Atanasova L."/>
            <person name="Karlsson M."/>
            <person name="Huettel B."/>
            <person name="Barry K.W."/>
            <person name="Haridas S."/>
            <person name="Chen C."/>
            <person name="Bauer D."/>
            <person name="Andreopoulos W."/>
            <person name="Pangilinan J."/>
            <person name="LaButti K."/>
            <person name="Riley R."/>
            <person name="Lipzen A."/>
            <person name="Clum A."/>
            <person name="Drula E."/>
            <person name="Henrissat B."/>
            <person name="Kohler A."/>
            <person name="Grigoriev I.V."/>
            <person name="Martin F.M."/>
            <person name="Hacquard S."/>
        </authorList>
    </citation>
    <scope>NUCLEOTIDE SEQUENCE</scope>
    <source>
        <strain evidence="9">MPI-CAGE-CH-0230</strain>
    </source>
</reference>
<dbReference type="CDD" id="cd00067">
    <property type="entry name" value="GAL4"/>
    <property type="match status" value="1"/>
</dbReference>
<dbReference type="SUPFAM" id="SSF57701">
    <property type="entry name" value="Zn2/Cys6 DNA-binding domain"/>
    <property type="match status" value="1"/>
</dbReference>
<dbReference type="SMART" id="SM00066">
    <property type="entry name" value="GAL4"/>
    <property type="match status" value="1"/>
</dbReference>
<evidence type="ECO:0000256" key="5">
    <source>
        <dbReference type="ARBA" id="ARBA00023163"/>
    </source>
</evidence>
<evidence type="ECO:0000256" key="3">
    <source>
        <dbReference type="ARBA" id="ARBA00023015"/>
    </source>
</evidence>
<proteinExistence type="predicted"/>
<dbReference type="InterPro" id="IPR036864">
    <property type="entry name" value="Zn2-C6_fun-type_DNA-bd_sf"/>
</dbReference>
<name>A0A9P8YK10_9PEZI</name>
<dbReference type="AlphaFoldDB" id="A0A9P8YK10"/>
<dbReference type="Pfam" id="PF04082">
    <property type="entry name" value="Fungal_trans"/>
    <property type="match status" value="1"/>
</dbReference>
<dbReference type="InterPro" id="IPR052478">
    <property type="entry name" value="Metabolite_Synth_Reg"/>
</dbReference>
<keyword evidence="6" id="KW-0539">Nucleus</keyword>
<protein>
    <submittedName>
        <fullName evidence="9">Protein RDR1</fullName>
    </submittedName>
</protein>
<feature type="domain" description="Zn(2)-C6 fungal-type" evidence="8">
    <location>
        <begin position="13"/>
        <end position="42"/>
    </location>
</feature>
<evidence type="ECO:0000256" key="4">
    <source>
        <dbReference type="ARBA" id="ARBA00023125"/>
    </source>
</evidence>
<sequence>MSAVQKRRRAKVACEPCRSLKRKCDGGQPCTSCVRFEYDCGYLKASPISPLSRATNASSHQRPNSPANRARVSSYNAQARPLPAAAEKSLRSLEANSGAAFIRRLALRIDPKNAPRAHLFAWNTFMGSRDKIEGVSCDQIPPSVIHILSQTDMETLAAVYFNCVDPIYGFIDRREFDRQMKKRWFDPVLQHEYDAVLCGVAALGYVYSHVQPTKAEFYLVHHARLLLEAALSMTPTVTLVTAWVLRVTYLRITGTPHAAWMASGILMHIVEAANLHCEPSEDSVFPTTSIGETVDPDIRRRIFGISQHLNTWMSFDMARSRIVLHNATTISPKPRDGDFTVELLELLPYSAILNPDHEPSVPELENALVEVLDREHTKVPSTMAQCNLMLCICRRLKSNNAAFTGPLLARILDLTMSGIRAAQTMIDEGLPWHHMANVPFQVVCILLAIDTSASIGLVGEAMQCLSSAVAKYKTEALQEALGTASVLILLHQKRKERCAARLGNILKQHPVPGQLSEKTAVAGVASQAPQLGEADLGWLDGLVAEIPSLQDIDLGSYLSQELVWDSNIAAGML</sequence>
<dbReference type="GO" id="GO:0008270">
    <property type="term" value="F:zinc ion binding"/>
    <property type="evidence" value="ECO:0007669"/>
    <property type="project" value="InterPro"/>
</dbReference>
<evidence type="ECO:0000256" key="1">
    <source>
        <dbReference type="ARBA" id="ARBA00022723"/>
    </source>
</evidence>
<dbReference type="GeneID" id="70178806"/>
<dbReference type="CDD" id="cd12148">
    <property type="entry name" value="fungal_TF_MHR"/>
    <property type="match status" value="1"/>
</dbReference>
<evidence type="ECO:0000313" key="9">
    <source>
        <dbReference type="EMBL" id="KAH7041438.1"/>
    </source>
</evidence>
<keyword evidence="5" id="KW-0804">Transcription</keyword>
<dbReference type="RefSeq" id="XP_046019493.1">
    <property type="nucleotide sequence ID" value="XM_046149260.1"/>
</dbReference>
<dbReference type="Pfam" id="PF00172">
    <property type="entry name" value="Zn_clus"/>
    <property type="match status" value="1"/>
</dbReference>
<feature type="compositionally biased region" description="Polar residues" evidence="7">
    <location>
        <begin position="52"/>
        <end position="74"/>
    </location>
</feature>
<dbReference type="PANTHER" id="PTHR31779">
    <property type="entry name" value="2-NITROPROPANE DIOXYGENASE FAMILY, PUTATIVE (AFU_ORTHOLOGUE AFUA_2G17430)-RELATED"/>
    <property type="match status" value="1"/>
</dbReference>
<dbReference type="Proteomes" id="UP000756346">
    <property type="component" value="Unassembled WGS sequence"/>
</dbReference>
<dbReference type="EMBL" id="JAGTJQ010000001">
    <property type="protein sequence ID" value="KAH7041438.1"/>
    <property type="molecule type" value="Genomic_DNA"/>
</dbReference>
<keyword evidence="3" id="KW-0805">Transcription regulation</keyword>
<gene>
    <name evidence="9" type="ORF">B0I36DRAFT_233903</name>
</gene>
<dbReference type="InterPro" id="IPR007219">
    <property type="entry name" value="XnlR_reg_dom"/>
</dbReference>
<dbReference type="Gene3D" id="4.10.240.10">
    <property type="entry name" value="Zn(2)-C6 fungal-type DNA-binding domain"/>
    <property type="match status" value="1"/>
</dbReference>
<evidence type="ECO:0000256" key="7">
    <source>
        <dbReference type="SAM" id="MobiDB-lite"/>
    </source>
</evidence>
<accession>A0A9P8YK10</accession>
<keyword evidence="2" id="KW-0862">Zinc</keyword>
<feature type="region of interest" description="Disordered" evidence="7">
    <location>
        <begin position="51"/>
        <end position="74"/>
    </location>
</feature>
<dbReference type="GO" id="GO:0006351">
    <property type="term" value="P:DNA-templated transcription"/>
    <property type="evidence" value="ECO:0007669"/>
    <property type="project" value="InterPro"/>
</dbReference>
<keyword evidence="1" id="KW-0479">Metal-binding</keyword>
<dbReference type="GO" id="GO:0003677">
    <property type="term" value="F:DNA binding"/>
    <property type="evidence" value="ECO:0007669"/>
    <property type="project" value="UniProtKB-KW"/>
</dbReference>
<dbReference type="InterPro" id="IPR001138">
    <property type="entry name" value="Zn2Cys6_DnaBD"/>
</dbReference>